<evidence type="ECO:0000313" key="2">
    <source>
        <dbReference type="EMBL" id="TYQ01769.1"/>
    </source>
</evidence>
<evidence type="ECO:0008006" key="3">
    <source>
        <dbReference type="Google" id="ProtNLM"/>
    </source>
</evidence>
<accession>A0A652YK76</accession>
<comment type="caution">
    <text evidence="2">The sequence shown here is derived from an EMBL/GenBank/DDBJ whole genome shotgun (WGS) entry which is preliminary data.</text>
</comment>
<proteinExistence type="predicted"/>
<dbReference type="PROSITE" id="PS51257">
    <property type="entry name" value="PROKAR_LIPOPROTEIN"/>
    <property type="match status" value="1"/>
</dbReference>
<feature type="compositionally biased region" description="Low complexity" evidence="1">
    <location>
        <begin position="43"/>
        <end position="66"/>
    </location>
</feature>
<name>A0A652YK76_NOCGL</name>
<dbReference type="EMBL" id="VNIQ01000007">
    <property type="protein sequence ID" value="TYQ01769.1"/>
    <property type="molecule type" value="Genomic_DNA"/>
</dbReference>
<gene>
    <name evidence="2" type="ORF">FNL38_107191</name>
</gene>
<protein>
    <recommendedName>
        <fullName evidence="3">PknH-like protein</fullName>
    </recommendedName>
</protein>
<reference evidence="2" key="1">
    <citation type="submission" date="2019-07" db="EMBL/GenBank/DDBJ databases">
        <title>Genomic Encyclopedia of Type Strains, Phase IV (KMG-IV): sequencing the most valuable type-strain genomes for metagenomic binning, comparative biology and taxonomic classification.</title>
        <authorList>
            <person name="Goeker M."/>
        </authorList>
    </citation>
    <scope>NUCLEOTIDE SEQUENCE</scope>
    <source>
        <strain evidence="2">DSM 44596</strain>
    </source>
</reference>
<organism evidence="2">
    <name type="scientific">Nocardia globerula</name>
    <dbReference type="NCBI Taxonomy" id="1818"/>
    <lineage>
        <taxon>Bacteria</taxon>
        <taxon>Bacillati</taxon>
        <taxon>Actinomycetota</taxon>
        <taxon>Actinomycetes</taxon>
        <taxon>Mycobacteriales</taxon>
        <taxon>Nocardiaceae</taxon>
        <taxon>Nocardia</taxon>
    </lineage>
</organism>
<sequence>MVGRGSGRSRLAGVVAVVAALGLLSGCSSSISGEAQPDAGGQTPAVAGSSAPSAAGSTPPSTTASSKAAPLADLLLTPAEFPPPFDAVVLPAQAVPMAAPDLVGVPRGATVDPADCAPPEQDYGPTGTVMAVGTDNASRSTISVELTRSDTSLTSLEAQTEDCTSMKVTANGVTSTVTTVILPPSPINADQTLSLRRTVSTPSSATGDQTMLTLMAQVGDVRIAATLMTFGATEPSTAPLDEAFTAAVQKVRAGS</sequence>
<evidence type="ECO:0000256" key="1">
    <source>
        <dbReference type="SAM" id="MobiDB-lite"/>
    </source>
</evidence>
<feature type="region of interest" description="Disordered" evidence="1">
    <location>
        <begin position="33"/>
        <end position="66"/>
    </location>
</feature>
<dbReference type="AlphaFoldDB" id="A0A652YK76"/>